<dbReference type="EMBL" id="BMGI01000005">
    <property type="protein sequence ID" value="GGD43534.1"/>
    <property type="molecule type" value="Genomic_DNA"/>
</dbReference>
<feature type="transmembrane region" description="Helical" evidence="2">
    <location>
        <begin position="977"/>
        <end position="1000"/>
    </location>
</feature>
<dbReference type="PANTHER" id="PTHR32063:SF16">
    <property type="entry name" value="CATION EFFLUX SYSTEM (ACRB_ACRD_ACRF FAMILY)"/>
    <property type="match status" value="1"/>
</dbReference>
<dbReference type="Gene3D" id="3.30.70.1320">
    <property type="entry name" value="Multidrug efflux transporter AcrB pore domain like"/>
    <property type="match status" value="1"/>
</dbReference>
<proteinExistence type="predicted"/>
<feature type="transmembrane region" description="Helical" evidence="2">
    <location>
        <begin position="1026"/>
        <end position="1042"/>
    </location>
</feature>
<feature type="compositionally biased region" description="Low complexity" evidence="1">
    <location>
        <begin position="1173"/>
        <end position="1216"/>
    </location>
</feature>
<dbReference type="SUPFAM" id="SSF82714">
    <property type="entry name" value="Multidrug efflux transporter AcrB TolC docking domain, DN and DC subdomains"/>
    <property type="match status" value="2"/>
</dbReference>
<dbReference type="Gene3D" id="1.20.1640.10">
    <property type="entry name" value="Multidrug efflux transporter AcrB transmembrane domain"/>
    <property type="match status" value="2"/>
</dbReference>
<keyword evidence="2" id="KW-1133">Transmembrane helix</keyword>
<feature type="transmembrane region" description="Helical" evidence="2">
    <location>
        <begin position="1048"/>
        <end position="1068"/>
    </location>
</feature>
<feature type="compositionally biased region" description="Low complexity" evidence="1">
    <location>
        <begin position="1234"/>
        <end position="1326"/>
    </location>
</feature>
<dbReference type="PANTHER" id="PTHR32063">
    <property type="match status" value="1"/>
</dbReference>
<reference evidence="4" key="1">
    <citation type="journal article" date="2019" name="Int. J. Syst. Evol. Microbiol.">
        <title>The Global Catalogue of Microorganisms (GCM) 10K type strain sequencing project: providing services to taxonomists for standard genome sequencing and annotation.</title>
        <authorList>
            <consortium name="The Broad Institute Genomics Platform"/>
            <consortium name="The Broad Institute Genome Sequencing Center for Infectious Disease"/>
            <person name="Wu L."/>
            <person name="Ma J."/>
        </authorList>
    </citation>
    <scope>NUCLEOTIDE SEQUENCE [LARGE SCALE GENOMIC DNA]</scope>
    <source>
        <strain evidence="4">CGMCC 1.12922</strain>
    </source>
</reference>
<evidence type="ECO:0000313" key="3">
    <source>
        <dbReference type="EMBL" id="GGD43534.1"/>
    </source>
</evidence>
<feature type="transmembrane region" description="Helical" evidence="2">
    <location>
        <begin position="498"/>
        <end position="521"/>
    </location>
</feature>
<comment type="caution">
    <text evidence="3">The sequence shown here is derived from an EMBL/GenBank/DDBJ whole genome shotgun (WGS) entry which is preliminary data.</text>
</comment>
<dbReference type="SUPFAM" id="SSF82866">
    <property type="entry name" value="Multidrug efflux transporter AcrB transmembrane domain"/>
    <property type="match status" value="2"/>
</dbReference>
<feature type="transmembrane region" description="Helical" evidence="2">
    <location>
        <begin position="1134"/>
        <end position="1156"/>
    </location>
</feature>
<evidence type="ECO:0000313" key="4">
    <source>
        <dbReference type="Proteomes" id="UP000617355"/>
    </source>
</evidence>
<keyword evidence="2" id="KW-0472">Membrane</keyword>
<dbReference type="Pfam" id="PF00873">
    <property type="entry name" value="ACR_tran"/>
    <property type="match status" value="1"/>
</dbReference>
<evidence type="ECO:0000256" key="1">
    <source>
        <dbReference type="SAM" id="MobiDB-lite"/>
    </source>
</evidence>
<evidence type="ECO:0000256" key="2">
    <source>
        <dbReference type="SAM" id="Phobius"/>
    </source>
</evidence>
<protein>
    <submittedName>
        <fullName evidence="3">Multidrug transporter AcrB</fullName>
    </submittedName>
</protein>
<dbReference type="Gene3D" id="3.30.70.1440">
    <property type="entry name" value="Multidrug efflux transporter AcrB pore domain"/>
    <property type="match status" value="1"/>
</dbReference>
<feature type="transmembrane region" description="Helical" evidence="2">
    <location>
        <begin position="561"/>
        <end position="582"/>
    </location>
</feature>
<gene>
    <name evidence="3" type="ORF">GCM10011358_29200</name>
</gene>
<feature type="compositionally biased region" description="Pro residues" evidence="1">
    <location>
        <begin position="1217"/>
        <end position="1226"/>
    </location>
</feature>
<feature type="region of interest" description="Disordered" evidence="1">
    <location>
        <begin position="1170"/>
        <end position="1346"/>
    </location>
</feature>
<feature type="transmembrane region" description="Helical" evidence="2">
    <location>
        <begin position="369"/>
        <end position="388"/>
    </location>
</feature>
<feature type="transmembrane region" description="Helical" evidence="2">
    <location>
        <begin position="925"/>
        <end position="944"/>
    </location>
</feature>
<dbReference type="SUPFAM" id="SSF82693">
    <property type="entry name" value="Multidrug efflux transporter AcrB pore domain, PN1, PN2, PC1 and PC2 subdomains"/>
    <property type="match status" value="3"/>
</dbReference>
<organism evidence="3 4">
    <name type="scientific">Sinisalibacter lacisalsi</name>
    <dbReference type="NCBI Taxonomy" id="1526570"/>
    <lineage>
        <taxon>Bacteria</taxon>
        <taxon>Pseudomonadati</taxon>
        <taxon>Pseudomonadota</taxon>
        <taxon>Alphaproteobacteria</taxon>
        <taxon>Rhodobacterales</taxon>
        <taxon>Roseobacteraceae</taxon>
        <taxon>Sinisalibacter</taxon>
    </lineage>
</organism>
<name>A0ABQ1QUH7_9RHOB</name>
<feature type="transmembrane region" description="Helical" evidence="2">
    <location>
        <begin position="395"/>
        <end position="415"/>
    </location>
</feature>
<dbReference type="Gene3D" id="3.30.70.1430">
    <property type="entry name" value="Multidrug efflux transporter AcrB pore domain"/>
    <property type="match status" value="2"/>
</dbReference>
<dbReference type="InterPro" id="IPR027463">
    <property type="entry name" value="AcrB_DN_DC_subdom"/>
</dbReference>
<feature type="transmembrane region" description="Helical" evidence="2">
    <location>
        <begin position="27"/>
        <end position="45"/>
    </location>
</feature>
<feature type="transmembrane region" description="Helical" evidence="2">
    <location>
        <begin position="421"/>
        <end position="441"/>
    </location>
</feature>
<sequence length="1346" mass="142643">MSDQATHGDQNLGLAGKLARAFIHSPLSPLLLVACLALGIAGLALTPRQEDPQISVPMIDILFEYSGTSANQVAALATDPLERLMSEIPGVKHVYSVSERDGAMVTVQFDVGEEMGPSLVKLNDKIQSNLDKIPPGVSMPLIKPKGVDDVPVVTLTMWSHDLDEGALRALGLDVMQRLKEVPNTAQSFVVGGRSDAIKVEVFPERLAGFGIGLDEIAQTIRSANSERGVGQIEAGASAFTLYTGAFLQNARDIENLMVGVHQGQPTYIRDVALVTEATDDATSMVAYYTGPAYGAHGADAGAAAAPLAPLGAPAITIAVAKKAGSNGVSVANEVLAYVERLKGDLIPDNVHVEITRNYGETANEKVNELILKLFIVTAAVTLLIGMALGIRAAVVVLVVIPIVILITVFSAWLLGYTIDRVSLFALIFSIGILVDDAIVVVENIYRRWLEEGSCTPDCNVDAVREVGNPTILATFTVIAALLPMGFVSGMMGPYMEPIPALGSVAMLFSLFAAFIFTPWLAQRIRPPMHLLARSQEKEHRQNLALNRFFVKLLVPLITNRVVGWAFGLGLLLVFFLSLFLFYTTSVTVKMLPKDNKPEYNVTVNMPDGTPLPVTANVVGRLAEELVQIPEVVALQSYVGTASPFNFNGLVRHSYMRSDPWQADIQVQLVHKKARKRSSEDLAAWTREQLTPIASAMGARIEVIEMPPGPPVLQTMVAEIYGPNDATRRQVARDVEEMFRQAEVIVDVDSYMQMPYTSWRFVVDREKASRRGVSVETINRQLEMVMGGYILGDVKNERAVEPRFIYLQMPLALRGQFGRLGQLPVPSANGMMIPLTELGHFEQFQLDDPVYHKDLRAVEYVTGDVAGRLGAPIYGILQMEDLLDDYIAPDGVRVDTNYIGPPEDSLTSSLEWTGEWTVTYETFRDMGLAFGAALILIYILVVWEFGNFTLPAIVMAPIPLTLIGIVPGHWMLGASFTATSMIGFIALAGIIVRNSILLVDFSRHAVEKGMRVQDAVINACQTRTRPILITAAALIVGSSVILSDPIFQGMAISLMFGGLVSTLLTLVVIPMGCVSFRKALIADLPNGGGDDGAALMATTGGPVGPEPGDSNAALARARAERGAGGGIMRSLSKGLGGLVGLLAMIGGVIASGARAIGAALSAGHARREAAMPRAVGTPAPAATAPAPVTTPGATDTAPEPQAQPEAAPAPTAKSTPEPEAPAAPAPKPKAKTKSKPSASKAVAPASKGKTATPKTATSAAKSKTATPKAAASAPAKAKTSAPKAAPAKATATKPASKPAASKAKSAPKAKPASSKPAATKPATKPAARPSGGRRGIRLKGQEGESDV</sequence>
<dbReference type="Proteomes" id="UP000617355">
    <property type="component" value="Unassembled WGS sequence"/>
</dbReference>
<dbReference type="Gene3D" id="3.30.2090.10">
    <property type="entry name" value="Multidrug efflux transporter AcrB TolC docking domain, DN and DC subdomains"/>
    <property type="match status" value="2"/>
</dbReference>
<keyword evidence="4" id="KW-1185">Reference proteome</keyword>
<dbReference type="InterPro" id="IPR001036">
    <property type="entry name" value="Acrflvin-R"/>
</dbReference>
<accession>A0ABQ1QUH7</accession>
<keyword evidence="2" id="KW-0812">Transmembrane</keyword>
<dbReference type="PRINTS" id="PR00702">
    <property type="entry name" value="ACRIFLAVINRP"/>
</dbReference>
<feature type="transmembrane region" description="Helical" evidence="2">
    <location>
        <begin position="471"/>
        <end position="492"/>
    </location>
</feature>
<dbReference type="RefSeq" id="WP_188529106.1">
    <property type="nucleotide sequence ID" value="NZ_BMGI01000005.1"/>
</dbReference>